<dbReference type="GO" id="GO:0042802">
    <property type="term" value="F:identical protein binding"/>
    <property type="evidence" value="ECO:0007669"/>
    <property type="project" value="TreeGrafter"/>
</dbReference>
<evidence type="ECO:0000313" key="3">
    <source>
        <dbReference type="EMBL" id="VYS98837.1"/>
    </source>
</evidence>
<feature type="transmembrane region" description="Helical" evidence="1">
    <location>
        <begin position="34"/>
        <end position="52"/>
    </location>
</feature>
<keyword evidence="3" id="KW-0808">Transferase</keyword>
<keyword evidence="3" id="KW-0418">Kinase</keyword>
<name>A0A6N2SZ63_9FIRM</name>
<reference evidence="3" key="1">
    <citation type="submission" date="2019-11" db="EMBL/GenBank/DDBJ databases">
        <authorList>
            <person name="Feng L."/>
        </authorList>
    </citation>
    <scope>NUCLEOTIDE SEQUENCE</scope>
    <source>
        <strain evidence="3">CnexileLFYP112</strain>
    </source>
</reference>
<dbReference type="InterPro" id="IPR032834">
    <property type="entry name" value="NatK-like_C"/>
</dbReference>
<keyword evidence="1" id="KW-0812">Transmembrane</keyword>
<feature type="transmembrane region" description="Helical" evidence="1">
    <location>
        <begin position="58"/>
        <end position="76"/>
    </location>
</feature>
<organism evidence="3">
    <name type="scientific">[Clostridium] nexile</name>
    <dbReference type="NCBI Taxonomy" id="29361"/>
    <lineage>
        <taxon>Bacteria</taxon>
        <taxon>Bacillati</taxon>
        <taxon>Bacillota</taxon>
        <taxon>Clostridia</taxon>
        <taxon>Lachnospirales</taxon>
        <taxon>Lachnospiraceae</taxon>
        <taxon>Tyzzerella</taxon>
    </lineage>
</organism>
<dbReference type="AlphaFoldDB" id="A0A6N2SZ63"/>
<dbReference type="PANTHER" id="PTHR40448">
    <property type="entry name" value="TWO-COMPONENT SENSOR HISTIDINE KINASE"/>
    <property type="match status" value="1"/>
</dbReference>
<protein>
    <submittedName>
        <fullName evidence="3">Sensory histidine kinase DcuS</fullName>
    </submittedName>
</protein>
<dbReference type="EMBL" id="CACRTG010000009">
    <property type="protein sequence ID" value="VYS98837.1"/>
    <property type="molecule type" value="Genomic_DNA"/>
</dbReference>
<dbReference type="PANTHER" id="PTHR40448:SF1">
    <property type="entry name" value="TWO-COMPONENT SENSOR HISTIDINE KINASE"/>
    <property type="match status" value="1"/>
</dbReference>
<feature type="domain" description="Sensor histidine kinase NatK-like C-terminal" evidence="2">
    <location>
        <begin position="320"/>
        <end position="416"/>
    </location>
</feature>
<feature type="transmembrane region" description="Helical" evidence="1">
    <location>
        <begin position="6"/>
        <end position="27"/>
    </location>
</feature>
<feature type="transmembrane region" description="Helical" evidence="1">
    <location>
        <begin position="83"/>
        <end position="104"/>
    </location>
</feature>
<accession>A0A6N2SZ63</accession>
<dbReference type="CDD" id="cd16935">
    <property type="entry name" value="HATPase_AgrC-ComD-like"/>
    <property type="match status" value="1"/>
</dbReference>
<dbReference type="SUPFAM" id="SSF55874">
    <property type="entry name" value="ATPase domain of HSP90 chaperone/DNA topoisomerase II/histidine kinase"/>
    <property type="match status" value="1"/>
</dbReference>
<proteinExistence type="predicted"/>
<feature type="transmembrane region" description="Helical" evidence="1">
    <location>
        <begin position="181"/>
        <end position="200"/>
    </location>
</feature>
<dbReference type="GO" id="GO:0016301">
    <property type="term" value="F:kinase activity"/>
    <property type="evidence" value="ECO:0007669"/>
    <property type="project" value="UniProtKB-KW"/>
</dbReference>
<dbReference type="Pfam" id="PF14501">
    <property type="entry name" value="HATPase_c_5"/>
    <property type="match status" value="1"/>
</dbReference>
<feature type="transmembrane region" description="Helical" evidence="1">
    <location>
        <begin position="116"/>
        <end position="134"/>
    </location>
</feature>
<evidence type="ECO:0000259" key="2">
    <source>
        <dbReference type="Pfam" id="PF14501"/>
    </source>
</evidence>
<evidence type="ECO:0000256" key="1">
    <source>
        <dbReference type="SAM" id="Phobius"/>
    </source>
</evidence>
<keyword evidence="1" id="KW-1133">Transmembrane helix</keyword>
<feature type="transmembrane region" description="Helical" evidence="1">
    <location>
        <begin position="150"/>
        <end position="169"/>
    </location>
</feature>
<dbReference type="InterPro" id="IPR036890">
    <property type="entry name" value="HATPase_C_sf"/>
</dbReference>
<gene>
    <name evidence="3" type="ORF">CNLFYP112_01561</name>
</gene>
<keyword evidence="1" id="KW-0472">Membrane</keyword>
<dbReference type="Gene3D" id="3.30.565.10">
    <property type="entry name" value="Histidine kinase-like ATPase, C-terminal domain"/>
    <property type="match status" value="1"/>
</dbReference>
<sequence length="424" mass="48893">MERVILGVIANVLRTYAIYRFIGLFYFSKTENKWIKSGVYVLFVILTSGGYYLLNNQYVNIFTNLVGLVLIVSTYQGSIKKNVLSIISIYSVNVVIESLVFSIIKTNGKTSDILESVNECIVSIGILLFVVVLEKTRAIKKKEFQIRSSLWSWLISVPVISIVIILLMLNSTGLGERNIEIEIAGILVINLAIFYLYGAVQDYYRQKIEKEEFFNRMEIYANQLDIMKNSYQKIKELRHDMRHHLGELKYLANTNEKKQLLAYIEDMERHMINTEEYVSSGNKEIDGTLNYLLQTAKKKLKEVDVSVSIPENLEIHNYLFNVILGNLLENAIAAAVKTERKYLKIHIKLKQNVIYIAVENSYNGEVKIKDNKIMTSKKDKKSHGIGLESVKRMVEEMNGMLDIQWKESVFTVNIMFYLEEIGKQ</sequence>